<keyword evidence="1" id="KW-0812">Transmembrane</keyword>
<evidence type="ECO:0000313" key="3">
    <source>
        <dbReference type="EMBL" id="MBO0610305.1"/>
    </source>
</evidence>
<keyword evidence="1" id="KW-0472">Membrane</keyword>
<dbReference type="RefSeq" id="WP_207276236.1">
    <property type="nucleotide sequence ID" value="NZ_JAFMPK010000047.1"/>
</dbReference>
<dbReference type="SUPFAM" id="SSF53850">
    <property type="entry name" value="Periplasmic binding protein-like II"/>
    <property type="match status" value="1"/>
</dbReference>
<proteinExistence type="predicted"/>
<dbReference type="SUPFAM" id="SSF53300">
    <property type="entry name" value="vWA-like"/>
    <property type="match status" value="1"/>
</dbReference>
<dbReference type="PROSITE" id="PS50234">
    <property type="entry name" value="VWFA"/>
    <property type="match status" value="1"/>
</dbReference>
<protein>
    <submittedName>
        <fullName evidence="3">VWA domain-containing protein</fullName>
    </submittedName>
</protein>
<feature type="transmembrane region" description="Helical" evidence="1">
    <location>
        <begin position="310"/>
        <end position="330"/>
    </location>
</feature>
<dbReference type="CDD" id="cd00198">
    <property type="entry name" value="vWFA"/>
    <property type="match status" value="1"/>
</dbReference>
<keyword evidence="1" id="KW-1133">Transmembrane helix</keyword>
<dbReference type="Gene3D" id="3.40.50.410">
    <property type="entry name" value="von Willebrand factor, type A domain"/>
    <property type="match status" value="1"/>
</dbReference>
<feature type="domain" description="VWFA" evidence="2">
    <location>
        <begin position="695"/>
        <end position="900"/>
    </location>
</feature>
<dbReference type="Proteomes" id="UP000664617">
    <property type="component" value="Unassembled WGS sequence"/>
</dbReference>
<evidence type="ECO:0000256" key="1">
    <source>
        <dbReference type="SAM" id="Phobius"/>
    </source>
</evidence>
<reference evidence="4" key="1">
    <citation type="submission" date="2023-07" db="EMBL/GenBank/DDBJ databases">
        <title>Myceligenerans salitolerans sp. nov., a halotolerant actinomycete isolated from a salt lake in Xinjiang, China.</title>
        <authorList>
            <person name="Guan T."/>
        </authorList>
    </citation>
    <scope>NUCLEOTIDE SEQUENCE [LARGE SCALE GENOMIC DNA]</scope>
    <source>
        <strain evidence="4">XHU 5031</strain>
    </source>
</reference>
<gene>
    <name evidence="3" type="ORF">J0911_14830</name>
</gene>
<name>A0ABS3IBE5_9MICO</name>
<sequence>MSQSQEGPGSTGLQRAGRGAAAVAVLGAVVGVVQQALLEGVQPWVIPVVVVLALVSAGTTAVALRIRSRAEHTALTRPDLSAARHATATIWSESGRIAGYGFLVADRCVLTLPEVVNAALDRAPEETSEPDGWLRCTWEADPDCRLEARVRAWHPGAFDLPDTVAPTRAGFAVLVLDDDETLPGHVLPVALKSPEESVRVEVEAWGEDAPLQASGAAHRRTSDLWTVVRGTGAGAPELGGAPVLRTYDMNVVGMVNGRVDADGSGGAVSFVPVKRPAIQDAVDALAAVGAGAVATAASAGPGPRRLLTAWWAPAAVAVLAAVLVVAVVRWPGAVGSPPACAGEEVPLNVVVGTEKDGLVRELAADFAERYRYQETRCADIDVSGVSSGVAADALEDAWISPPENQLAPGTTAPRPDVWMPTSSVWPRQLAATPGGIQLAGDWQADMTTVASSVLAVLMTEEKRDTLLGGGTVTWAELVERAADGQLTLALDDPVRSTSGMATSVALNQALADMGEDATVYRLRNAIASVPDELAGQEITKLMSALHDDPAALAQMDAVVAQEQTAVLFDCGSPLGVPPLDCDDVPANPAERLVAVQPADGTYAFDHPVVPLAPTDDDAARRAVAEAFATYLATDSHAQAEFRAWGFRPPGDPVTTTDELERIVDAAPAAGIDEWPDAATIRRYQEQWQSVRLPVRVHLTIDNSNSMTKAGSRAEVPGFQDPCTGAPTNHPDYLQLAKKATLDALERLDDGRDSVSVDAFPRPRGWTPTTMRTLDEDLRRDLRAAVCALDGNGGSTPLYDTIADAQRLMGEEASKPGPPSSTAVVVLSDGAQFPAGDLGALLDGIDGETAEPVISVAIGAEAPVDELVRIGDATGGAVRDLRSPEGVGDLDTVLVDVFSGLVGKQ</sequence>
<comment type="caution">
    <text evidence="3">The sequence shown here is derived from an EMBL/GenBank/DDBJ whole genome shotgun (WGS) entry which is preliminary data.</text>
</comment>
<dbReference type="InterPro" id="IPR036465">
    <property type="entry name" value="vWFA_dom_sf"/>
</dbReference>
<organism evidence="3 4">
    <name type="scientific">Myceligenerans salitolerans</name>
    <dbReference type="NCBI Taxonomy" id="1230528"/>
    <lineage>
        <taxon>Bacteria</taxon>
        <taxon>Bacillati</taxon>
        <taxon>Actinomycetota</taxon>
        <taxon>Actinomycetes</taxon>
        <taxon>Micrococcales</taxon>
        <taxon>Promicromonosporaceae</taxon>
        <taxon>Myceligenerans</taxon>
    </lineage>
</organism>
<feature type="transmembrane region" description="Helical" evidence="1">
    <location>
        <begin position="44"/>
        <end position="64"/>
    </location>
</feature>
<dbReference type="InterPro" id="IPR002035">
    <property type="entry name" value="VWF_A"/>
</dbReference>
<feature type="transmembrane region" description="Helical" evidence="1">
    <location>
        <begin position="20"/>
        <end position="38"/>
    </location>
</feature>
<accession>A0ABS3IBE5</accession>
<evidence type="ECO:0000259" key="2">
    <source>
        <dbReference type="PROSITE" id="PS50234"/>
    </source>
</evidence>
<evidence type="ECO:0000313" key="4">
    <source>
        <dbReference type="Proteomes" id="UP000664617"/>
    </source>
</evidence>
<keyword evidence="4" id="KW-1185">Reference proteome</keyword>
<dbReference type="EMBL" id="JAFMPK010000047">
    <property type="protein sequence ID" value="MBO0610305.1"/>
    <property type="molecule type" value="Genomic_DNA"/>
</dbReference>